<evidence type="ECO:0000313" key="5">
    <source>
        <dbReference type="Proteomes" id="UP000663852"/>
    </source>
</evidence>
<dbReference type="OrthoDB" id="9985878at2759"/>
<evidence type="ECO:0008006" key="6">
    <source>
        <dbReference type="Google" id="ProtNLM"/>
    </source>
</evidence>
<proteinExistence type="predicted"/>
<dbReference type="EMBL" id="CAJNOJ010000015">
    <property type="protein sequence ID" value="CAF0812605.1"/>
    <property type="molecule type" value="Genomic_DNA"/>
</dbReference>
<feature type="transmembrane region" description="Helical" evidence="1">
    <location>
        <begin position="36"/>
        <end position="57"/>
    </location>
</feature>
<dbReference type="EMBL" id="CAJNOR010000117">
    <property type="protein sequence ID" value="CAF0804308.1"/>
    <property type="molecule type" value="Genomic_DNA"/>
</dbReference>
<protein>
    <recommendedName>
        <fullName evidence="6">EGF-like domain-containing protein</fullName>
    </recommendedName>
</protein>
<keyword evidence="4" id="KW-1185">Reference proteome</keyword>
<comment type="caution">
    <text evidence="3">The sequence shown here is derived from an EMBL/GenBank/DDBJ whole genome shotgun (WGS) entry which is preliminary data.</text>
</comment>
<organism evidence="3 5">
    <name type="scientific">Adineta ricciae</name>
    <name type="common">Rotifer</name>
    <dbReference type="NCBI Taxonomy" id="249248"/>
    <lineage>
        <taxon>Eukaryota</taxon>
        <taxon>Metazoa</taxon>
        <taxon>Spiralia</taxon>
        <taxon>Gnathifera</taxon>
        <taxon>Rotifera</taxon>
        <taxon>Eurotatoria</taxon>
        <taxon>Bdelloidea</taxon>
        <taxon>Adinetida</taxon>
        <taxon>Adinetidae</taxon>
        <taxon>Adineta</taxon>
    </lineage>
</organism>
<keyword evidence="1" id="KW-0472">Membrane</keyword>
<evidence type="ECO:0000256" key="1">
    <source>
        <dbReference type="SAM" id="Phobius"/>
    </source>
</evidence>
<sequence length="438" mass="50110">MADAQTFQNHLRSIVNKSAWKNIRFYCCYSRKDARIFWYCYAFVLITLFIILMIAFLRKPSVTINYLRWYNDSCSTDFITTSPIIECDRTLRLYCSTVTNQCACLNNMFWNGSFCDCTIGMYYTDNHCQERLVFGQMCNSQSDSCMEYLTCSKSTYQCDCPSDSYYNQTTCNPKLPYNAVQPCTLASQCVSGLVCRSNVCTCLVGQSWNGNRCTNSSTHGQYCITSSDCDSSASLICNTTNSKCVCSQNSFWNGQICHSRLNNGSFCNNSQQCYSNLNCINNYCHCPLVNTQYWSGQTSTCELCFGENFFLYDGICYYIPLPTNATFGTYAVLSSIYSLPTIEYDYQMTYLLIQNARVFNWTSIFFATTNPIVNYFQWSSENSLINPNYLCNETVTSNYVGYAVSLKLETYSSCLRALPSSTTGQLVYQLNRYVYHVR</sequence>
<reference evidence="3" key="1">
    <citation type="submission" date="2021-02" db="EMBL/GenBank/DDBJ databases">
        <authorList>
            <person name="Nowell W R."/>
        </authorList>
    </citation>
    <scope>NUCLEOTIDE SEQUENCE</scope>
</reference>
<dbReference type="Gene3D" id="2.170.300.10">
    <property type="entry name" value="Tie2 ligand-binding domain superfamily"/>
    <property type="match status" value="1"/>
</dbReference>
<evidence type="ECO:0000313" key="3">
    <source>
        <dbReference type="EMBL" id="CAF0812605.1"/>
    </source>
</evidence>
<evidence type="ECO:0000313" key="2">
    <source>
        <dbReference type="EMBL" id="CAF0804308.1"/>
    </source>
</evidence>
<dbReference type="Proteomes" id="UP000663828">
    <property type="component" value="Unassembled WGS sequence"/>
</dbReference>
<gene>
    <name evidence="3" type="ORF">EDS130_LOCUS5429</name>
    <name evidence="2" type="ORF">XAT740_LOCUS3134</name>
</gene>
<name>A0A813TE42_ADIRI</name>
<keyword evidence="1" id="KW-0812">Transmembrane</keyword>
<keyword evidence="1" id="KW-1133">Transmembrane helix</keyword>
<dbReference type="Proteomes" id="UP000663852">
    <property type="component" value="Unassembled WGS sequence"/>
</dbReference>
<accession>A0A813TE42</accession>
<evidence type="ECO:0000313" key="4">
    <source>
        <dbReference type="Proteomes" id="UP000663828"/>
    </source>
</evidence>
<dbReference type="AlphaFoldDB" id="A0A813TE42"/>